<feature type="region of interest" description="Disordered" evidence="6">
    <location>
        <begin position="213"/>
        <end position="246"/>
    </location>
</feature>
<dbReference type="InterPro" id="IPR045863">
    <property type="entry name" value="CorA_TM1_TM2"/>
</dbReference>
<evidence type="ECO:0000256" key="7">
    <source>
        <dbReference type="SAM" id="Phobius"/>
    </source>
</evidence>
<feature type="compositionally biased region" description="Low complexity" evidence="6">
    <location>
        <begin position="219"/>
        <end position="228"/>
    </location>
</feature>
<feature type="compositionally biased region" description="Polar residues" evidence="6">
    <location>
        <begin position="40"/>
        <end position="50"/>
    </location>
</feature>
<keyword evidence="4 7" id="KW-1133">Transmembrane helix</keyword>
<keyword evidence="9" id="KW-1185">Reference proteome</keyword>
<gene>
    <name evidence="8" type="ORF">EJ06DRAFT_198207</name>
</gene>
<evidence type="ECO:0000313" key="8">
    <source>
        <dbReference type="EMBL" id="KAF2404342.1"/>
    </source>
</evidence>
<dbReference type="Proteomes" id="UP000799640">
    <property type="component" value="Unassembled WGS sequence"/>
</dbReference>
<dbReference type="GO" id="GO:0010961">
    <property type="term" value="P:intracellular magnesium ion homeostasis"/>
    <property type="evidence" value="ECO:0007669"/>
    <property type="project" value="TreeGrafter"/>
</dbReference>
<evidence type="ECO:0000313" key="9">
    <source>
        <dbReference type="Proteomes" id="UP000799640"/>
    </source>
</evidence>
<organism evidence="8 9">
    <name type="scientific">Trichodelitschia bisporula</name>
    <dbReference type="NCBI Taxonomy" id="703511"/>
    <lineage>
        <taxon>Eukaryota</taxon>
        <taxon>Fungi</taxon>
        <taxon>Dikarya</taxon>
        <taxon>Ascomycota</taxon>
        <taxon>Pezizomycotina</taxon>
        <taxon>Dothideomycetes</taxon>
        <taxon>Dothideomycetes incertae sedis</taxon>
        <taxon>Phaeotrichales</taxon>
        <taxon>Phaeotrichaceae</taxon>
        <taxon>Trichodelitschia</taxon>
    </lineage>
</organism>
<sequence length="617" mass="68988">MTDNARIIGSGSPNLDDHRQQAAQVPRVETTLYIPPPQTPLATRRSTINQDRPGLLHVDLANGMTVRDFEHAIIDDERSAPPSPGGQTPLARRPSQRGRRNAFRRNTRDDSSSGSSSPSPPNSVHAFADQSRRRERANTVTSRRSSVDLALHRTTSGETHRRRPTFSESKDDDAAEGSSHASAEDDVCYPQSDDGRSDEHRIDFEELHEFVEETELGRSGSVVGKGKVATPDRTESPPPKGSDVDLSDLEKLPQCRATSADRRSVENVRRFWTFFSSELDDTIHATTIGGLLEDGESFEGLFRLGPDGGCWWLDAVNPTDEEVTALCKAFGVHPLTREDITTKESREKVELFKTYYFVSFTSFHQMDKTSEDYMEAVKVFAVVFREGLLTFSFDAHPHTKNVCKRISRLRDYMQLSADWICYALIDDIVDTFMPVIRDVEVEADNIEDQVFIATSVDASPILRAISDCRKKAMSLLRLLGSKPDVIKGFAKRCNEQYESAPRGDVGLYLSDIQDHVMTMRDNLTHTEQVLSRLHANFLGQLNVESLQQGNNINKVFSTITLVGTILVPLNLVTGLFGMNVPVPGRDSGGLAWFFGIVGFLVFFVLFMILLAKRLRFI</sequence>
<feature type="transmembrane region" description="Helical" evidence="7">
    <location>
        <begin position="555"/>
        <end position="578"/>
    </location>
</feature>
<evidence type="ECO:0000256" key="4">
    <source>
        <dbReference type="ARBA" id="ARBA00022989"/>
    </source>
</evidence>
<dbReference type="PANTHER" id="PTHR21535">
    <property type="entry name" value="MAGNESIUM AND COBALT TRANSPORT PROTEIN/MITOCHONDRIAL IMPORT INNER MEMBRANE TRANSLOCASE SUBUNIT TIM8"/>
    <property type="match status" value="1"/>
</dbReference>
<reference evidence="8" key="1">
    <citation type="journal article" date="2020" name="Stud. Mycol.">
        <title>101 Dothideomycetes genomes: a test case for predicting lifestyles and emergence of pathogens.</title>
        <authorList>
            <person name="Haridas S."/>
            <person name="Albert R."/>
            <person name="Binder M."/>
            <person name="Bloem J."/>
            <person name="Labutti K."/>
            <person name="Salamov A."/>
            <person name="Andreopoulos B."/>
            <person name="Baker S."/>
            <person name="Barry K."/>
            <person name="Bills G."/>
            <person name="Bluhm B."/>
            <person name="Cannon C."/>
            <person name="Castanera R."/>
            <person name="Culley D."/>
            <person name="Daum C."/>
            <person name="Ezra D."/>
            <person name="Gonzalez J."/>
            <person name="Henrissat B."/>
            <person name="Kuo A."/>
            <person name="Liang C."/>
            <person name="Lipzen A."/>
            <person name="Lutzoni F."/>
            <person name="Magnuson J."/>
            <person name="Mondo S."/>
            <person name="Nolan M."/>
            <person name="Ohm R."/>
            <person name="Pangilinan J."/>
            <person name="Park H.-J."/>
            <person name="Ramirez L."/>
            <person name="Alfaro M."/>
            <person name="Sun H."/>
            <person name="Tritt A."/>
            <person name="Yoshinaga Y."/>
            <person name="Zwiers L.-H."/>
            <person name="Turgeon B."/>
            <person name="Goodwin S."/>
            <person name="Spatafora J."/>
            <person name="Crous P."/>
            <person name="Grigoriev I."/>
        </authorList>
    </citation>
    <scope>NUCLEOTIDE SEQUENCE</scope>
    <source>
        <strain evidence="8">CBS 262.69</strain>
    </source>
</reference>
<dbReference type="OrthoDB" id="29879at2759"/>
<dbReference type="GO" id="GO:0015095">
    <property type="term" value="F:magnesium ion transmembrane transporter activity"/>
    <property type="evidence" value="ECO:0007669"/>
    <property type="project" value="InterPro"/>
</dbReference>
<dbReference type="SUPFAM" id="SSF144083">
    <property type="entry name" value="Magnesium transport protein CorA, transmembrane region"/>
    <property type="match status" value="1"/>
</dbReference>
<feature type="region of interest" description="Disordered" evidence="6">
    <location>
        <begin position="1"/>
        <end position="50"/>
    </location>
</feature>
<keyword evidence="3 7" id="KW-0812">Transmembrane</keyword>
<feature type="transmembrane region" description="Helical" evidence="7">
    <location>
        <begin position="590"/>
        <end position="611"/>
    </location>
</feature>
<evidence type="ECO:0000256" key="3">
    <source>
        <dbReference type="ARBA" id="ARBA00022692"/>
    </source>
</evidence>
<comment type="subcellular location">
    <subcellularLocation>
        <location evidence="1">Membrane</location>
        <topology evidence="1">Multi-pass membrane protein</topology>
    </subcellularLocation>
</comment>
<proteinExistence type="inferred from homology"/>
<evidence type="ECO:0000256" key="2">
    <source>
        <dbReference type="ARBA" id="ARBA00009765"/>
    </source>
</evidence>
<dbReference type="AlphaFoldDB" id="A0A6G1I7V0"/>
<accession>A0A6G1I7V0</accession>
<dbReference type="Gene3D" id="1.20.58.340">
    <property type="entry name" value="Magnesium transport protein CorA, transmembrane region"/>
    <property type="match status" value="2"/>
</dbReference>
<dbReference type="InterPro" id="IPR044089">
    <property type="entry name" value="Alr1-like"/>
</dbReference>
<evidence type="ECO:0000256" key="1">
    <source>
        <dbReference type="ARBA" id="ARBA00004141"/>
    </source>
</evidence>
<name>A0A6G1I7V0_9PEZI</name>
<protein>
    <submittedName>
        <fullName evidence="8">Cora-domain-containing protein</fullName>
    </submittedName>
</protein>
<dbReference type="InterPro" id="IPR002523">
    <property type="entry name" value="MgTranspt_CorA/ZnTranspt_ZntB"/>
</dbReference>
<dbReference type="SUPFAM" id="SSF143865">
    <property type="entry name" value="CorA soluble domain-like"/>
    <property type="match status" value="1"/>
</dbReference>
<dbReference type="GO" id="GO:0005886">
    <property type="term" value="C:plasma membrane"/>
    <property type="evidence" value="ECO:0007669"/>
    <property type="project" value="TreeGrafter"/>
</dbReference>
<feature type="compositionally biased region" description="Basic residues" evidence="6">
    <location>
        <begin position="94"/>
        <end position="105"/>
    </location>
</feature>
<dbReference type="EMBL" id="ML996688">
    <property type="protein sequence ID" value="KAF2404342.1"/>
    <property type="molecule type" value="Genomic_DNA"/>
</dbReference>
<feature type="region of interest" description="Disordered" evidence="6">
    <location>
        <begin position="76"/>
        <end position="198"/>
    </location>
</feature>
<dbReference type="CDD" id="cd12829">
    <property type="entry name" value="Alr1p-like"/>
    <property type="match status" value="1"/>
</dbReference>
<dbReference type="Pfam" id="PF01544">
    <property type="entry name" value="CorA"/>
    <property type="match status" value="1"/>
</dbReference>
<evidence type="ECO:0000256" key="6">
    <source>
        <dbReference type="SAM" id="MobiDB-lite"/>
    </source>
</evidence>
<dbReference type="PANTHER" id="PTHR21535:SF55">
    <property type="entry name" value="MAGNESIUM TRANSPORTER ALR1-RELATED"/>
    <property type="match status" value="1"/>
</dbReference>
<dbReference type="FunFam" id="1.20.58.340:FF:000027">
    <property type="entry name" value="CorA family metal ion transporter (Eurofung)"/>
    <property type="match status" value="1"/>
</dbReference>
<evidence type="ECO:0000256" key="5">
    <source>
        <dbReference type="ARBA" id="ARBA00023136"/>
    </source>
</evidence>
<dbReference type="Gene3D" id="3.30.460.20">
    <property type="entry name" value="CorA soluble domain-like"/>
    <property type="match status" value="1"/>
</dbReference>
<keyword evidence="5 7" id="KW-0472">Membrane</keyword>
<dbReference type="InterPro" id="IPR045861">
    <property type="entry name" value="CorA_cytoplasmic_dom"/>
</dbReference>
<comment type="similarity">
    <text evidence="2">Belongs to the CorA metal ion transporter (MIT) (TC 1.A.35) family.</text>
</comment>